<protein>
    <recommendedName>
        <fullName evidence="6">HMG box domain-containing protein</fullName>
    </recommendedName>
</protein>
<keyword evidence="8" id="KW-1185">Reference proteome</keyword>
<dbReference type="STRING" id="857342.A0A2T3AUS4"/>
<keyword evidence="4" id="KW-0539">Nucleus</keyword>
<dbReference type="GO" id="GO:0005634">
    <property type="term" value="C:nucleus"/>
    <property type="evidence" value="ECO:0007669"/>
    <property type="project" value="UniProtKB-UniRule"/>
</dbReference>
<evidence type="ECO:0000256" key="1">
    <source>
        <dbReference type="ARBA" id="ARBA00023015"/>
    </source>
</evidence>
<dbReference type="CDD" id="cd01389">
    <property type="entry name" value="HMG-box_ROX1-like"/>
    <property type="match status" value="1"/>
</dbReference>
<feature type="DNA-binding region" description="HMG box" evidence="4">
    <location>
        <begin position="80"/>
        <end position="148"/>
    </location>
</feature>
<sequence>MVYLGASSYLQTFDLKFDRGYALPVLTRPFVAPPAQAEAAAEIIEPRALAAVDSNGYAQEPSPYRTQGSNHAKTGNGGKIPRPPNAFIIYRNMKRGDVLTNNPGLHNNQISVIIGKMWQAEPNSVRDEFKKLAENEKVRHRQMNPGYHYQPRRPGQKKRRMSKKRIAEAAINDPIPPTDNYELVTNPQNRNIETGRLSGDFSEIRTLTLPMSSQAEYRITMDNEATNPAGVINQMRIGVGFTPSEQYSDTHEADLEELGEYLNQDAFTLTGFDLDEEQALESFGRQWLGA</sequence>
<name>A0A2T3AUS4_AMORE</name>
<dbReference type="InParanoid" id="A0A2T3AUS4"/>
<feature type="domain" description="HMG box" evidence="6">
    <location>
        <begin position="80"/>
        <end position="148"/>
    </location>
</feature>
<dbReference type="Pfam" id="PF00505">
    <property type="entry name" value="HMG_box"/>
    <property type="match status" value="1"/>
</dbReference>
<proteinExistence type="predicted"/>
<dbReference type="PANTHER" id="PTHR10270:SF161">
    <property type="entry name" value="SEX-DETERMINING REGION Y PROTEIN"/>
    <property type="match status" value="1"/>
</dbReference>
<keyword evidence="1" id="KW-0805">Transcription regulation</keyword>
<dbReference type="InterPro" id="IPR050140">
    <property type="entry name" value="SRY-related_HMG-box_TF-like"/>
</dbReference>
<evidence type="ECO:0000259" key="6">
    <source>
        <dbReference type="PROSITE" id="PS50118"/>
    </source>
</evidence>
<dbReference type="GO" id="GO:0000122">
    <property type="term" value="P:negative regulation of transcription by RNA polymerase II"/>
    <property type="evidence" value="ECO:0007669"/>
    <property type="project" value="TreeGrafter"/>
</dbReference>
<dbReference type="FunFam" id="1.10.30.10:FF:000041">
    <property type="entry name" value="HMG box family protein"/>
    <property type="match status" value="1"/>
</dbReference>
<evidence type="ECO:0000256" key="2">
    <source>
        <dbReference type="ARBA" id="ARBA00023125"/>
    </source>
</evidence>
<dbReference type="GO" id="GO:0030154">
    <property type="term" value="P:cell differentiation"/>
    <property type="evidence" value="ECO:0007669"/>
    <property type="project" value="TreeGrafter"/>
</dbReference>
<dbReference type="InterPro" id="IPR009071">
    <property type="entry name" value="HMG_box_dom"/>
</dbReference>
<reference evidence="7 8" key="1">
    <citation type="journal article" date="2018" name="New Phytol.">
        <title>Comparative genomics and transcriptomics depict ericoid mycorrhizal fungi as versatile saprotrophs and plant mutualists.</title>
        <authorList>
            <person name="Martino E."/>
            <person name="Morin E."/>
            <person name="Grelet G.A."/>
            <person name="Kuo A."/>
            <person name="Kohler A."/>
            <person name="Daghino S."/>
            <person name="Barry K.W."/>
            <person name="Cichocki N."/>
            <person name="Clum A."/>
            <person name="Dockter R.B."/>
            <person name="Hainaut M."/>
            <person name="Kuo R.C."/>
            <person name="LaButti K."/>
            <person name="Lindahl B.D."/>
            <person name="Lindquist E.A."/>
            <person name="Lipzen A."/>
            <person name="Khouja H.R."/>
            <person name="Magnuson J."/>
            <person name="Murat C."/>
            <person name="Ohm R.A."/>
            <person name="Singer S.W."/>
            <person name="Spatafora J.W."/>
            <person name="Wang M."/>
            <person name="Veneault-Fourrey C."/>
            <person name="Henrissat B."/>
            <person name="Grigoriev I.V."/>
            <person name="Martin F.M."/>
            <person name="Perotto S."/>
        </authorList>
    </citation>
    <scope>NUCLEOTIDE SEQUENCE [LARGE SCALE GENOMIC DNA]</scope>
    <source>
        <strain evidence="7 8">ATCC 22711</strain>
    </source>
</reference>
<dbReference type="OrthoDB" id="6247875at2759"/>
<evidence type="ECO:0000313" key="8">
    <source>
        <dbReference type="Proteomes" id="UP000241818"/>
    </source>
</evidence>
<feature type="compositionally biased region" description="Polar residues" evidence="5">
    <location>
        <begin position="64"/>
        <end position="73"/>
    </location>
</feature>
<dbReference type="AlphaFoldDB" id="A0A2T3AUS4"/>
<keyword evidence="3" id="KW-0804">Transcription</keyword>
<dbReference type="RefSeq" id="XP_024718402.1">
    <property type="nucleotide sequence ID" value="XM_024861124.1"/>
</dbReference>
<organism evidence="7 8">
    <name type="scientific">Amorphotheca resinae ATCC 22711</name>
    <dbReference type="NCBI Taxonomy" id="857342"/>
    <lineage>
        <taxon>Eukaryota</taxon>
        <taxon>Fungi</taxon>
        <taxon>Dikarya</taxon>
        <taxon>Ascomycota</taxon>
        <taxon>Pezizomycotina</taxon>
        <taxon>Leotiomycetes</taxon>
        <taxon>Helotiales</taxon>
        <taxon>Amorphothecaceae</taxon>
        <taxon>Amorphotheca</taxon>
    </lineage>
</organism>
<dbReference type="EMBL" id="KZ679015">
    <property type="protein sequence ID" value="PSS12404.1"/>
    <property type="molecule type" value="Genomic_DNA"/>
</dbReference>
<dbReference type="Proteomes" id="UP000241818">
    <property type="component" value="Unassembled WGS sequence"/>
</dbReference>
<keyword evidence="2 4" id="KW-0238">DNA-binding</keyword>
<evidence type="ECO:0000256" key="4">
    <source>
        <dbReference type="PROSITE-ProRule" id="PRU00267"/>
    </source>
</evidence>
<dbReference type="GeneID" id="36569205"/>
<evidence type="ECO:0000256" key="5">
    <source>
        <dbReference type="SAM" id="MobiDB-lite"/>
    </source>
</evidence>
<dbReference type="PANTHER" id="PTHR10270">
    <property type="entry name" value="SOX TRANSCRIPTION FACTOR"/>
    <property type="match status" value="1"/>
</dbReference>
<dbReference type="GO" id="GO:0000978">
    <property type="term" value="F:RNA polymerase II cis-regulatory region sequence-specific DNA binding"/>
    <property type="evidence" value="ECO:0007669"/>
    <property type="project" value="TreeGrafter"/>
</dbReference>
<feature type="region of interest" description="Disordered" evidence="5">
    <location>
        <begin position="57"/>
        <end position="83"/>
    </location>
</feature>
<dbReference type="SMART" id="SM00398">
    <property type="entry name" value="HMG"/>
    <property type="match status" value="1"/>
</dbReference>
<accession>A0A2T3AUS4</accession>
<dbReference type="PROSITE" id="PS50118">
    <property type="entry name" value="HMG_BOX_2"/>
    <property type="match status" value="1"/>
</dbReference>
<dbReference type="GO" id="GO:0001228">
    <property type="term" value="F:DNA-binding transcription activator activity, RNA polymerase II-specific"/>
    <property type="evidence" value="ECO:0007669"/>
    <property type="project" value="TreeGrafter"/>
</dbReference>
<dbReference type="SUPFAM" id="SSF47095">
    <property type="entry name" value="HMG-box"/>
    <property type="match status" value="1"/>
</dbReference>
<evidence type="ECO:0000256" key="3">
    <source>
        <dbReference type="ARBA" id="ARBA00023163"/>
    </source>
</evidence>
<dbReference type="Gene3D" id="1.10.30.10">
    <property type="entry name" value="High mobility group box domain"/>
    <property type="match status" value="1"/>
</dbReference>
<dbReference type="InterPro" id="IPR036910">
    <property type="entry name" value="HMG_box_dom_sf"/>
</dbReference>
<evidence type="ECO:0000313" key="7">
    <source>
        <dbReference type="EMBL" id="PSS12404.1"/>
    </source>
</evidence>
<gene>
    <name evidence="7" type="ORF">M430DRAFT_107029</name>
</gene>